<dbReference type="Proteomes" id="UP000504606">
    <property type="component" value="Unplaced"/>
</dbReference>
<gene>
    <name evidence="6" type="primary">LOC113216197</name>
</gene>
<dbReference type="AlphaFoldDB" id="A0A6J1TLM6"/>
<reference evidence="6" key="1">
    <citation type="submission" date="2025-08" db="UniProtKB">
        <authorList>
            <consortium name="RefSeq"/>
        </authorList>
    </citation>
    <scope>IDENTIFICATION</scope>
    <source>
        <tissue evidence="6">Whole organism</tissue>
    </source>
</reference>
<organism evidence="5 6">
    <name type="scientific">Frankliniella occidentalis</name>
    <name type="common">Western flower thrips</name>
    <name type="synonym">Euthrips occidentalis</name>
    <dbReference type="NCBI Taxonomy" id="133901"/>
    <lineage>
        <taxon>Eukaryota</taxon>
        <taxon>Metazoa</taxon>
        <taxon>Ecdysozoa</taxon>
        <taxon>Arthropoda</taxon>
        <taxon>Hexapoda</taxon>
        <taxon>Insecta</taxon>
        <taxon>Pterygota</taxon>
        <taxon>Neoptera</taxon>
        <taxon>Paraneoptera</taxon>
        <taxon>Thysanoptera</taxon>
        <taxon>Terebrantia</taxon>
        <taxon>Thripoidea</taxon>
        <taxon>Thripidae</taxon>
        <taxon>Frankliniella</taxon>
    </lineage>
</organism>
<dbReference type="InterPro" id="IPR048366">
    <property type="entry name" value="TNP-like_GBD"/>
</dbReference>
<evidence type="ECO:0000259" key="3">
    <source>
        <dbReference type="Pfam" id="PF21788"/>
    </source>
</evidence>
<dbReference type="Pfam" id="PF21787">
    <property type="entry name" value="TNP-like_RNaseH_N"/>
    <property type="match status" value="1"/>
</dbReference>
<evidence type="ECO:0000313" key="5">
    <source>
        <dbReference type="Proteomes" id="UP000504606"/>
    </source>
</evidence>
<sequence length="982" mass="111623">MEIWHAFRLKKWVQPLGKKALTKLSAEVLHNSRYLCPGHFEPDMFWSNKRERLQRWAIPVFKDKVALSDDEMRTAPWFEPGQTEPFMFGTPSTSSASSSLHQSHSPSHHAPFQPDTLPQQTITPALPALVTNPSFTFSLLPAPSTDGSSNEKRKRDEAEDCLELQELEGVVPELKRPLIQREEPRRSLLRTGAVSRERPRLTKRKIAAMSGVTVITPDVNKVIKTTQQYRSDAARVRRTLELCQRENSSLRKLASNKFVNMVDQLTVSNKLRMLLKAELANFKKKPQGRKWTMENKLFALAIYKRSPKTYRFLCQYLCLPSESTLKSLLANVPLTPGICQTLISLLKRTVEKLKPKEKNCVILFDEVYLSGGLYFNEARGSVDGFEDYGERGRTTLTADHALVFMVQGITQKWTQPVAFYFVHKTCPSNMLKLLIGDVVRAVFSTGLNVLATISDQGPTNRGAISELKTSSRLQDDIIYSIDDHKLVHIYDVPHILKNVRNNLLSSNLLYDDGKIAMFRHIIEYYKLDESMCQMSSLTTKHLNPQGRLKMRVKYAAQTLSASVAGAMETISRVSQGAYLQGSLATAHLIREVDHFFDITNEPSRTGHEKKKDQRQNVTTKSLHHTAWPVMIKKLEKWTYIRKSTGVSHVPPCVKGWIESVRGMMWLWQTLRKMKIHRMELRCLNQDALENLFAHIRQCCGSSSDVTCAQFTGALKTVLITKFSNKARDKNCLDDGEFILTDLSECLQGNSNDGNNSQVETEPTLIRGEQPRGNVQTDALPSMRRQGIAVLLSKCLASLKANKCSSCVAVLTSDPGSNSPDAVFLNSLSEEGLLFPSQKLVTTFQQCMSRFNSSWKRIFHKKDLVNLIIELLCHNTVDWSWLICNEHPTIKMEIQKTLATLLIKQRCRYANRLSKVGVFKRTRQVLAGAVKDGDGIRQEEDVHQLHPHDLSLLFGSLQSQVYYGVYFWVWQKYSISIHHYYKG</sequence>
<feature type="region of interest" description="Disordered" evidence="1">
    <location>
        <begin position="89"/>
        <end position="119"/>
    </location>
</feature>
<feature type="domain" description="Transposable element P transposase-like GTP-binding insertion" evidence="3">
    <location>
        <begin position="494"/>
        <end position="610"/>
    </location>
</feature>
<dbReference type="InterPro" id="IPR048365">
    <property type="entry name" value="TNP-like_RNaseH_N"/>
</dbReference>
<feature type="region of interest" description="Disordered" evidence="1">
    <location>
        <begin position="600"/>
        <end position="619"/>
    </location>
</feature>
<dbReference type="GeneID" id="113216197"/>
<keyword evidence="5" id="KW-1185">Reference proteome</keyword>
<evidence type="ECO:0000259" key="4">
    <source>
        <dbReference type="Pfam" id="PF21789"/>
    </source>
</evidence>
<feature type="region of interest" description="Disordered" evidence="1">
    <location>
        <begin position="137"/>
        <end position="158"/>
    </location>
</feature>
<dbReference type="Pfam" id="PF21788">
    <property type="entry name" value="TNP-like_GBD"/>
    <property type="match status" value="1"/>
</dbReference>
<protein>
    <submittedName>
        <fullName evidence="6">Uncharacterized protein LOC113216197</fullName>
    </submittedName>
</protein>
<dbReference type="Pfam" id="PF21789">
    <property type="entry name" value="TNP-like_RNaseH_C"/>
    <property type="match status" value="1"/>
</dbReference>
<feature type="compositionally biased region" description="Basic and acidic residues" evidence="1">
    <location>
        <begin position="604"/>
        <end position="614"/>
    </location>
</feature>
<accession>A0A6J1TLM6</accession>
<evidence type="ECO:0000256" key="1">
    <source>
        <dbReference type="SAM" id="MobiDB-lite"/>
    </source>
</evidence>
<feature type="compositionally biased region" description="Low complexity" evidence="1">
    <location>
        <begin position="90"/>
        <end position="114"/>
    </location>
</feature>
<dbReference type="OrthoDB" id="7474070at2759"/>
<feature type="domain" description="Transposable element P transposase-like RNase H C-terminal" evidence="4">
    <location>
        <begin position="683"/>
        <end position="713"/>
    </location>
</feature>
<dbReference type="InterPro" id="IPR048367">
    <property type="entry name" value="TNP-like_RNaseH_C"/>
</dbReference>
<evidence type="ECO:0000259" key="2">
    <source>
        <dbReference type="Pfam" id="PF21787"/>
    </source>
</evidence>
<name>A0A6J1TLM6_FRAOC</name>
<proteinExistence type="predicted"/>
<evidence type="ECO:0000313" key="6">
    <source>
        <dbReference type="RefSeq" id="XP_026291726.2"/>
    </source>
</evidence>
<dbReference type="PANTHER" id="PTHR47577">
    <property type="entry name" value="THAP DOMAIN-CONTAINING PROTEIN 6"/>
    <property type="match status" value="1"/>
</dbReference>
<dbReference type="RefSeq" id="XP_026291726.2">
    <property type="nucleotide sequence ID" value="XM_026435941.2"/>
</dbReference>
<dbReference type="PANTHER" id="PTHR47577:SF2">
    <property type="entry name" value="THAP DOMAIN CONTAINING 9"/>
    <property type="match status" value="1"/>
</dbReference>
<dbReference type="KEGG" id="foc:113216197"/>
<feature type="domain" description="Transposable element P transposase-like RNase H" evidence="2">
    <location>
        <begin position="335"/>
        <end position="467"/>
    </location>
</feature>